<feature type="region of interest" description="Disordered" evidence="1">
    <location>
        <begin position="264"/>
        <end position="292"/>
    </location>
</feature>
<gene>
    <name evidence="3" type="ORF">BBRV_LOCUS123135</name>
</gene>
<keyword evidence="2" id="KW-0812">Transmembrane</keyword>
<dbReference type="AlphaFoldDB" id="A0A6V7M3V5"/>
<keyword evidence="2" id="KW-1133">Transmembrane helix</keyword>
<feature type="compositionally biased region" description="Low complexity" evidence="1">
    <location>
        <begin position="264"/>
        <end position="276"/>
    </location>
</feature>
<dbReference type="EMBL" id="CADCXW020000348">
    <property type="protein sequence ID" value="CAD1583133.1"/>
    <property type="molecule type" value="Genomic_DNA"/>
</dbReference>
<accession>A0A6V7M3V5</accession>
<sequence>MKKSQTENSELKALLKMQQYEGLSLSEILQQRNLSLSDLLKGKTEVISALREPVANPEDDKNAIIITTTTDDKIVTVTTPPSVTIAPDAVDNYPVRIVELPPQVFSAPKVTSKSVMIGITSKSAPTTTPRSAGINTESDDITSNSVILQYTTPKSVTTTAESVETTSEVERTTTNRFLNDDDEIMEFSDFKRRKTDENPLTAASNIEKFHRDMESILNIRNIQRVFTTTEGTVEQTTQDEQRVNSLVKEGEFNYDDLDLEYQNEEPTSVVSEESPVGPGGEMMTTGSPVNHRPNSKIYEEIFSEIEPEARAEILELLNSSATAEKLEDLLRSRNMSLEELIALRQRGSSRLHLAQVKSAKMQNKVRSDGVMGINETKSDSSEEHKMADGNSENRPIFNKMADHNLKHRPISRHFDEAGGGEDKGPIIIDLTPNKFEENGGKQADLRDSDELIDLLREFDSLPFAIIKKSGDSSEVIKSADKVVENYHDEVKSWQNPATSPIAPIFEEIGKQSGGKHWKFDETNEDYGKSYENNGKSEEIGKFGDEDELIEKLTKIHKNVETSTKQSSFGINNVTNDEEVKTLSKVKPSIIASGTILGITIIGFLLILIILKIRQKQRYTYGNAFPRTVFQVPVMNTRKLSSSSSNTIMVNVVATSTVRKQGKREMEETHNDIYDYKSDMENDSLDANDSWDTIPDFMK</sequence>
<reference evidence="3" key="1">
    <citation type="submission" date="2020-07" db="EMBL/GenBank/DDBJ databases">
        <authorList>
            <person name="Ferguson B K."/>
        </authorList>
    </citation>
    <scope>NUCLEOTIDE SEQUENCE</scope>
    <source>
        <strain evidence="3">L06</strain>
    </source>
</reference>
<organism evidence="3">
    <name type="scientific">Bracon brevicornis</name>
    <dbReference type="NCBI Taxonomy" id="1563983"/>
    <lineage>
        <taxon>Eukaryota</taxon>
        <taxon>Metazoa</taxon>
        <taxon>Ecdysozoa</taxon>
        <taxon>Arthropoda</taxon>
        <taxon>Hexapoda</taxon>
        <taxon>Insecta</taxon>
        <taxon>Pterygota</taxon>
        <taxon>Neoptera</taxon>
        <taxon>Endopterygota</taxon>
        <taxon>Hymenoptera</taxon>
        <taxon>Apocrita</taxon>
        <taxon>Ichneumonoidea</taxon>
        <taxon>Braconidae</taxon>
        <taxon>Braconinae</taxon>
        <taxon>Bracon</taxon>
    </lineage>
</organism>
<evidence type="ECO:0000256" key="2">
    <source>
        <dbReference type="SAM" id="Phobius"/>
    </source>
</evidence>
<feature type="transmembrane region" description="Helical" evidence="2">
    <location>
        <begin position="589"/>
        <end position="610"/>
    </location>
</feature>
<keyword evidence="2" id="KW-0472">Membrane</keyword>
<feature type="compositionally biased region" description="Basic and acidic residues" evidence="1">
    <location>
        <begin position="376"/>
        <end position="387"/>
    </location>
</feature>
<proteinExistence type="predicted"/>
<evidence type="ECO:0000256" key="1">
    <source>
        <dbReference type="SAM" id="MobiDB-lite"/>
    </source>
</evidence>
<protein>
    <submittedName>
        <fullName evidence="3">Uncharacterized protein</fullName>
    </submittedName>
</protein>
<evidence type="ECO:0000313" key="3">
    <source>
        <dbReference type="EMBL" id="CAD1583133.1"/>
    </source>
</evidence>
<name>A0A6V7M3V5_9HYME</name>
<feature type="region of interest" description="Disordered" evidence="1">
    <location>
        <begin position="371"/>
        <end position="394"/>
    </location>
</feature>